<dbReference type="Gene3D" id="3.40.50.1820">
    <property type="entry name" value="alpha/beta hydrolase"/>
    <property type="match status" value="1"/>
</dbReference>
<dbReference type="SUPFAM" id="SSF53474">
    <property type="entry name" value="alpha/beta-Hydrolases"/>
    <property type="match status" value="1"/>
</dbReference>
<gene>
    <name evidence="2" type="ORF">B5M45_16860</name>
</gene>
<protein>
    <recommendedName>
        <fullName evidence="1">AB hydrolase-1 domain-containing protein</fullName>
    </recommendedName>
</protein>
<sequence>MLAKEGVTPDKPPLVLLHGLGMTAESAWQEVVPLVSPYHRVFTPNALGHPGGPPAWPRPVRIGDVVDATEEYFDQNRLDRPHLAGNSLGGYVAIELARRGRAATVCALSPAGFWTAGDGQQPQLLKKFKTARTMARLTRTVSPLMFRSARLRRLTMRDTACHGHRLTPARALKMCTDFLASPAIIDIIDGSWEIAPLDPLACPITIGWSELDATLPPASYVDQARKRVPTAVFEILPGVGHVPMFDDPQLVARMILTATGAVSNRK</sequence>
<dbReference type="GO" id="GO:0016020">
    <property type="term" value="C:membrane"/>
    <property type="evidence" value="ECO:0007669"/>
    <property type="project" value="TreeGrafter"/>
</dbReference>
<dbReference type="InterPro" id="IPR000073">
    <property type="entry name" value="AB_hydrolase_1"/>
</dbReference>
<dbReference type="Pfam" id="PF12697">
    <property type="entry name" value="Abhydrolase_6"/>
    <property type="match status" value="1"/>
</dbReference>
<evidence type="ECO:0000313" key="3">
    <source>
        <dbReference type="Proteomes" id="UP000193040"/>
    </source>
</evidence>
<feature type="domain" description="AB hydrolase-1" evidence="1">
    <location>
        <begin position="14"/>
        <end position="253"/>
    </location>
</feature>
<evidence type="ECO:0000259" key="1">
    <source>
        <dbReference type="Pfam" id="PF12697"/>
    </source>
</evidence>
<accession>A0A1X0Y136</accession>
<dbReference type="RefSeq" id="WP_084951819.1">
    <property type="nucleotide sequence ID" value="NZ_MZZM01000022.1"/>
</dbReference>
<dbReference type="Proteomes" id="UP000193040">
    <property type="component" value="Unassembled WGS sequence"/>
</dbReference>
<evidence type="ECO:0000313" key="2">
    <source>
        <dbReference type="EMBL" id="ORJ58819.1"/>
    </source>
</evidence>
<dbReference type="GO" id="GO:0003824">
    <property type="term" value="F:catalytic activity"/>
    <property type="evidence" value="ECO:0007669"/>
    <property type="project" value="UniProtKB-ARBA"/>
</dbReference>
<dbReference type="STRING" id="1784.VC42_02580"/>
<reference evidence="2 3" key="1">
    <citation type="submission" date="2017-03" db="EMBL/GenBank/DDBJ databases">
        <title>Genomic insights into Mycobacterium simiae human colonization.</title>
        <authorList>
            <person name="Steffani J.L."/>
            <person name="Brunck M.E."/>
            <person name="Cruz E."/>
            <person name="Montiel R."/>
            <person name="Barona F."/>
        </authorList>
    </citation>
    <scope>NUCLEOTIDE SEQUENCE [LARGE SCALE GENOMIC DNA]</scope>
    <source>
        <strain evidence="2 3">MsiGto</strain>
    </source>
</reference>
<dbReference type="PANTHER" id="PTHR43798">
    <property type="entry name" value="MONOACYLGLYCEROL LIPASE"/>
    <property type="match status" value="1"/>
</dbReference>
<dbReference type="AlphaFoldDB" id="A0A1X0Y136"/>
<dbReference type="EMBL" id="MZZM01000022">
    <property type="protein sequence ID" value="ORJ58819.1"/>
    <property type="molecule type" value="Genomic_DNA"/>
</dbReference>
<organism evidence="2 3">
    <name type="scientific">Mycobacterium simiae</name>
    <name type="common">Mycobacterium habana</name>
    <dbReference type="NCBI Taxonomy" id="1784"/>
    <lineage>
        <taxon>Bacteria</taxon>
        <taxon>Bacillati</taxon>
        <taxon>Actinomycetota</taxon>
        <taxon>Actinomycetes</taxon>
        <taxon>Mycobacteriales</taxon>
        <taxon>Mycobacteriaceae</taxon>
        <taxon>Mycobacterium</taxon>
        <taxon>Mycobacterium simiae complex</taxon>
    </lineage>
</organism>
<dbReference type="PANTHER" id="PTHR43798:SF33">
    <property type="entry name" value="HYDROLASE, PUTATIVE (AFU_ORTHOLOGUE AFUA_2G14860)-RELATED"/>
    <property type="match status" value="1"/>
</dbReference>
<comment type="caution">
    <text evidence="2">The sequence shown here is derived from an EMBL/GenBank/DDBJ whole genome shotgun (WGS) entry which is preliminary data.</text>
</comment>
<dbReference type="InterPro" id="IPR029058">
    <property type="entry name" value="AB_hydrolase_fold"/>
</dbReference>
<keyword evidence="3" id="KW-1185">Reference proteome</keyword>
<proteinExistence type="predicted"/>
<name>A0A1X0Y136_MYCSI</name>
<dbReference type="InterPro" id="IPR050266">
    <property type="entry name" value="AB_hydrolase_sf"/>
</dbReference>